<evidence type="ECO:0000256" key="1">
    <source>
        <dbReference type="SAM" id="SignalP"/>
    </source>
</evidence>
<dbReference type="PANTHER" id="PTHR43546:SF3">
    <property type="entry name" value="UPF0173 METAL-DEPENDENT HYDROLASE MJ1163"/>
    <property type="match status" value="1"/>
</dbReference>
<proteinExistence type="predicted"/>
<sequence length="252" mass="27966">MYRFLLSVLFFICFSISPVLAQSNLTNTPDTVATSEGELVIHPIVHGTVAFEWNNQTIFVDPYGGATRFEQFDSPDLILITHAHGDHLNPETLSALDTNNATFIVPQSVAEQMDDKYQEQLIILDNGDSTEELGINVLAFPMYNLPEEGARHAKGWGNGYVLTMGGTTVYLSGDTEGIPEMRALTGIDIAFICMNLPYTMDVKQAASAVLDFEPTTVYPYHHRGQDIQEFKGLVDAGQKDIEVQLKNWYADP</sequence>
<evidence type="ECO:0000313" key="3">
    <source>
        <dbReference type="Proteomes" id="UP000317557"/>
    </source>
</evidence>
<dbReference type="Pfam" id="PF13483">
    <property type="entry name" value="Lactamase_B_3"/>
    <property type="match status" value="1"/>
</dbReference>
<dbReference type="SUPFAM" id="SSF56281">
    <property type="entry name" value="Metallo-hydrolase/oxidoreductase"/>
    <property type="match status" value="1"/>
</dbReference>
<reference evidence="2 3" key="1">
    <citation type="submission" date="2017-05" db="EMBL/GenBank/DDBJ databases">
        <authorList>
            <person name="Varghese N."/>
            <person name="Submissions S."/>
        </authorList>
    </citation>
    <scope>NUCLEOTIDE SEQUENCE [LARGE SCALE GENOMIC DNA]</scope>
    <source>
        <strain evidence="2 3">DSM 21985</strain>
    </source>
</reference>
<dbReference type="OrthoDB" id="9789133at2"/>
<accession>A0A521DUY1</accession>
<dbReference type="Gene3D" id="3.60.15.10">
    <property type="entry name" value="Ribonuclease Z/Hydroxyacylglutathione hydrolase-like"/>
    <property type="match status" value="1"/>
</dbReference>
<organism evidence="2 3">
    <name type="scientific">Gracilimonas mengyeensis</name>
    <dbReference type="NCBI Taxonomy" id="1302730"/>
    <lineage>
        <taxon>Bacteria</taxon>
        <taxon>Pseudomonadati</taxon>
        <taxon>Balneolota</taxon>
        <taxon>Balneolia</taxon>
        <taxon>Balneolales</taxon>
        <taxon>Balneolaceae</taxon>
        <taxon>Gracilimonas</taxon>
    </lineage>
</organism>
<name>A0A521DUY1_9BACT</name>
<feature type="signal peptide" evidence="1">
    <location>
        <begin position="1"/>
        <end position="21"/>
    </location>
</feature>
<evidence type="ECO:0000313" key="2">
    <source>
        <dbReference type="EMBL" id="SMO75524.1"/>
    </source>
</evidence>
<dbReference type="AlphaFoldDB" id="A0A521DUY1"/>
<dbReference type="RefSeq" id="WP_142454766.1">
    <property type="nucleotide sequence ID" value="NZ_FXTP01000009.1"/>
</dbReference>
<gene>
    <name evidence="2" type="ORF">SAMN06265219_109133</name>
</gene>
<keyword evidence="3" id="KW-1185">Reference proteome</keyword>
<feature type="chain" id="PRO_5022130763" evidence="1">
    <location>
        <begin position="22"/>
        <end position="252"/>
    </location>
</feature>
<dbReference type="Proteomes" id="UP000317557">
    <property type="component" value="Unassembled WGS sequence"/>
</dbReference>
<dbReference type="PANTHER" id="PTHR43546">
    <property type="entry name" value="UPF0173 METAL-DEPENDENT HYDROLASE MJ1163-RELATED"/>
    <property type="match status" value="1"/>
</dbReference>
<dbReference type="InterPro" id="IPR036866">
    <property type="entry name" value="RibonucZ/Hydroxyglut_hydro"/>
</dbReference>
<protein>
    <submittedName>
        <fullName evidence="2">L-ascorbate metabolism protein UlaG, beta-lactamase superfamily</fullName>
    </submittedName>
</protein>
<keyword evidence="1" id="KW-0732">Signal</keyword>
<dbReference type="InterPro" id="IPR050114">
    <property type="entry name" value="UPF0173_UPF0282_UlaG_hydrolase"/>
</dbReference>
<dbReference type="EMBL" id="FXTP01000009">
    <property type="protein sequence ID" value="SMO75524.1"/>
    <property type="molecule type" value="Genomic_DNA"/>
</dbReference>